<proteinExistence type="predicted"/>
<comment type="caution">
    <text evidence="2">The sequence shown here is derived from an EMBL/GenBank/DDBJ whole genome shotgun (WGS) entry which is preliminary data.</text>
</comment>
<evidence type="ECO:0000313" key="3">
    <source>
        <dbReference type="Proteomes" id="UP001283361"/>
    </source>
</evidence>
<evidence type="ECO:0000313" key="2">
    <source>
        <dbReference type="EMBL" id="KAK3803021.1"/>
    </source>
</evidence>
<dbReference type="Proteomes" id="UP001283361">
    <property type="component" value="Unassembled WGS sequence"/>
</dbReference>
<evidence type="ECO:0000256" key="1">
    <source>
        <dbReference type="SAM" id="SignalP"/>
    </source>
</evidence>
<name>A0AAE1BCK2_9GAST</name>
<feature type="non-terminal residue" evidence="2">
    <location>
        <position position="1"/>
    </location>
</feature>
<accession>A0AAE1BCK2</accession>
<dbReference type="EMBL" id="JAWDGP010000197">
    <property type="protein sequence ID" value="KAK3803021.1"/>
    <property type="molecule type" value="Genomic_DNA"/>
</dbReference>
<reference evidence="2" key="1">
    <citation type="journal article" date="2023" name="G3 (Bethesda)">
        <title>A reference genome for the long-term kleptoplast-retaining sea slug Elysia crispata morphotype clarki.</title>
        <authorList>
            <person name="Eastman K.E."/>
            <person name="Pendleton A.L."/>
            <person name="Shaikh M.A."/>
            <person name="Suttiyut T."/>
            <person name="Ogas R."/>
            <person name="Tomko P."/>
            <person name="Gavelis G."/>
            <person name="Widhalm J.R."/>
            <person name="Wisecaver J.H."/>
        </authorList>
    </citation>
    <scope>NUCLEOTIDE SEQUENCE</scope>
    <source>
        <strain evidence="2">ECLA1</strain>
    </source>
</reference>
<feature type="chain" id="PRO_5042295877" evidence="1">
    <location>
        <begin position="26"/>
        <end position="195"/>
    </location>
</feature>
<feature type="signal peptide" evidence="1">
    <location>
        <begin position="1"/>
        <end position="25"/>
    </location>
</feature>
<gene>
    <name evidence="2" type="ORF">RRG08_000412</name>
</gene>
<dbReference type="AlphaFoldDB" id="A0AAE1BCK2"/>
<organism evidence="2 3">
    <name type="scientific">Elysia crispata</name>
    <name type="common">lettuce slug</name>
    <dbReference type="NCBI Taxonomy" id="231223"/>
    <lineage>
        <taxon>Eukaryota</taxon>
        <taxon>Metazoa</taxon>
        <taxon>Spiralia</taxon>
        <taxon>Lophotrochozoa</taxon>
        <taxon>Mollusca</taxon>
        <taxon>Gastropoda</taxon>
        <taxon>Heterobranchia</taxon>
        <taxon>Euthyneura</taxon>
        <taxon>Panpulmonata</taxon>
        <taxon>Sacoglossa</taxon>
        <taxon>Placobranchoidea</taxon>
        <taxon>Plakobranchidae</taxon>
        <taxon>Elysia</taxon>
    </lineage>
</organism>
<keyword evidence="3" id="KW-1185">Reference proteome</keyword>
<protein>
    <submittedName>
        <fullName evidence="2">Uncharacterized protein</fullName>
    </submittedName>
</protein>
<sequence length="195" mass="22134">MKRMSIAFIVRQIFILAATVTSGISQEVSSNEPVWHADCDEPGWFGPECIYKCHCSKSTCNSYGFCEDGCEDEWFGPNCQYRASEIMVEADGVLHGLNMSDKYDCVHNNYKELVVRLVQPHPFSWLRITSYDLHKIKRGNITLLGKGVSLCKKPFYVFSNSGYVDMHCTTYKAVDTIIINGTDVVRHICKVRVSK</sequence>
<keyword evidence="1" id="KW-0732">Signal</keyword>